<name>A0A9P7QGH6_9HYPO</name>
<gene>
    <name evidence="2" type="ORF">E4U09_003381</name>
</gene>
<sequence>MSEKTALPILSSQGAAPSDHKLPTVKATTTTTTTTATATATATVMAAATAWKPFNRRQSWNREEQKREMQMREVGTVKSKTGSGFTEKGV</sequence>
<accession>A0A9P7QGH6</accession>
<feature type="compositionally biased region" description="Basic and acidic residues" evidence="1">
    <location>
        <begin position="60"/>
        <end position="71"/>
    </location>
</feature>
<dbReference type="AlphaFoldDB" id="A0A9P7QGH6"/>
<dbReference type="Proteomes" id="UP000707071">
    <property type="component" value="Unassembled WGS sequence"/>
</dbReference>
<protein>
    <submittedName>
        <fullName evidence="2">Uncharacterized protein</fullName>
    </submittedName>
</protein>
<dbReference type="EMBL" id="SRRH01000271">
    <property type="protein sequence ID" value="KAG6292546.1"/>
    <property type="molecule type" value="Genomic_DNA"/>
</dbReference>
<evidence type="ECO:0000256" key="1">
    <source>
        <dbReference type="SAM" id="MobiDB-lite"/>
    </source>
</evidence>
<proteinExistence type="predicted"/>
<feature type="region of interest" description="Disordered" evidence="1">
    <location>
        <begin position="1"/>
        <end position="25"/>
    </location>
</feature>
<evidence type="ECO:0000313" key="2">
    <source>
        <dbReference type="EMBL" id="KAG6292546.1"/>
    </source>
</evidence>
<evidence type="ECO:0000313" key="3">
    <source>
        <dbReference type="Proteomes" id="UP000707071"/>
    </source>
</evidence>
<keyword evidence="3" id="KW-1185">Reference proteome</keyword>
<organism evidence="2 3">
    <name type="scientific">Claviceps aff. purpurea</name>
    <dbReference type="NCBI Taxonomy" id="1967640"/>
    <lineage>
        <taxon>Eukaryota</taxon>
        <taxon>Fungi</taxon>
        <taxon>Dikarya</taxon>
        <taxon>Ascomycota</taxon>
        <taxon>Pezizomycotina</taxon>
        <taxon>Sordariomycetes</taxon>
        <taxon>Hypocreomycetidae</taxon>
        <taxon>Hypocreales</taxon>
        <taxon>Clavicipitaceae</taxon>
        <taxon>Claviceps</taxon>
    </lineage>
</organism>
<feature type="region of interest" description="Disordered" evidence="1">
    <location>
        <begin position="55"/>
        <end position="90"/>
    </location>
</feature>
<comment type="caution">
    <text evidence="2">The sequence shown here is derived from an EMBL/GenBank/DDBJ whole genome shotgun (WGS) entry which is preliminary data.</text>
</comment>
<reference evidence="2 3" key="1">
    <citation type="journal article" date="2020" name="bioRxiv">
        <title>Whole genome comparisons of ergot fungi reveals the divergence and evolution of species within the genus Claviceps are the result of varying mechanisms driving genome evolution and host range expansion.</title>
        <authorList>
            <person name="Wyka S.A."/>
            <person name="Mondo S.J."/>
            <person name="Liu M."/>
            <person name="Dettman J."/>
            <person name="Nalam V."/>
            <person name="Broders K.D."/>
        </authorList>
    </citation>
    <scope>NUCLEOTIDE SEQUENCE [LARGE SCALE GENOMIC DNA]</scope>
    <source>
        <strain evidence="2 3">Clav52</strain>
    </source>
</reference>